<dbReference type="Proteomes" id="UP000015106">
    <property type="component" value="Chromosome 5"/>
</dbReference>
<dbReference type="EnsemblPlants" id="TuG1812G0500001142.01.T01">
    <property type="protein sequence ID" value="TuG1812G0500001142.01.T01.cds240194"/>
    <property type="gene ID" value="TuG1812G0500001142.01"/>
</dbReference>
<dbReference type="EnsemblPlants" id="TuG1812G0500001142.01.T03">
    <property type="protein sequence ID" value="TuG1812G0500001142.01.T03.cds240194"/>
    <property type="gene ID" value="TuG1812G0500001142.01"/>
</dbReference>
<dbReference type="Gramene" id="TuG1812G0500001142.01.T01">
    <property type="protein sequence ID" value="TuG1812G0500001142.01.T01.cds240194"/>
    <property type="gene ID" value="TuG1812G0500001142.01"/>
</dbReference>
<feature type="compositionally biased region" description="Basic and acidic residues" evidence="1">
    <location>
        <begin position="57"/>
        <end position="69"/>
    </location>
</feature>
<evidence type="ECO:0000313" key="3">
    <source>
        <dbReference type="Proteomes" id="UP000015106"/>
    </source>
</evidence>
<dbReference type="AlphaFoldDB" id="A0A8R7UCS4"/>
<dbReference type="EnsemblPlants" id="TuG1812G0500001142.01.T04">
    <property type="protein sequence ID" value="TuG1812G0500001142.01.T04.cds240194"/>
    <property type="gene ID" value="TuG1812G0500001142.01"/>
</dbReference>
<dbReference type="Gramene" id="TuG1812G0500001142.01.T04">
    <property type="protein sequence ID" value="TuG1812G0500001142.01.T04.cds240194"/>
    <property type="gene ID" value="TuG1812G0500001142.01"/>
</dbReference>
<sequence length="119" mass="12722">MTNGLAPHVGWLGCPFAGAGGFGQSARRARTQSPASRPTPTPAAKRTLALFLFPLDPHEPPHPSLDPHHPLLTSNRRPTSSLHSPPPLLYHVAVDPIASLLLCSPPPVLFHVTVDPDRT</sequence>
<feature type="region of interest" description="Disordered" evidence="1">
    <location>
        <begin position="57"/>
        <end position="84"/>
    </location>
</feature>
<dbReference type="EnsemblPlants" id="TuG1812G0500001142.01.T02">
    <property type="protein sequence ID" value="TuG1812G0500001142.01.T02.cds240194"/>
    <property type="gene ID" value="TuG1812G0500001142.01"/>
</dbReference>
<protein>
    <submittedName>
        <fullName evidence="2">Uncharacterized protein</fullName>
    </submittedName>
</protein>
<organism evidence="2 3">
    <name type="scientific">Triticum urartu</name>
    <name type="common">Red wild einkorn</name>
    <name type="synonym">Crithodium urartu</name>
    <dbReference type="NCBI Taxonomy" id="4572"/>
    <lineage>
        <taxon>Eukaryota</taxon>
        <taxon>Viridiplantae</taxon>
        <taxon>Streptophyta</taxon>
        <taxon>Embryophyta</taxon>
        <taxon>Tracheophyta</taxon>
        <taxon>Spermatophyta</taxon>
        <taxon>Magnoliopsida</taxon>
        <taxon>Liliopsida</taxon>
        <taxon>Poales</taxon>
        <taxon>Poaceae</taxon>
        <taxon>BOP clade</taxon>
        <taxon>Pooideae</taxon>
        <taxon>Triticodae</taxon>
        <taxon>Triticeae</taxon>
        <taxon>Triticinae</taxon>
        <taxon>Triticum</taxon>
    </lineage>
</organism>
<reference evidence="2" key="2">
    <citation type="submission" date="2018-03" db="EMBL/GenBank/DDBJ databases">
        <title>The Triticum urartu genome reveals the dynamic nature of wheat genome evolution.</title>
        <authorList>
            <person name="Ling H."/>
            <person name="Ma B."/>
            <person name="Shi X."/>
            <person name="Liu H."/>
            <person name="Dong L."/>
            <person name="Sun H."/>
            <person name="Cao Y."/>
            <person name="Gao Q."/>
            <person name="Zheng S."/>
            <person name="Li Y."/>
            <person name="Yu Y."/>
            <person name="Du H."/>
            <person name="Qi M."/>
            <person name="Li Y."/>
            <person name="Yu H."/>
            <person name="Cui Y."/>
            <person name="Wang N."/>
            <person name="Chen C."/>
            <person name="Wu H."/>
            <person name="Zhao Y."/>
            <person name="Zhang J."/>
            <person name="Li Y."/>
            <person name="Zhou W."/>
            <person name="Zhang B."/>
            <person name="Hu W."/>
            <person name="Eijk M."/>
            <person name="Tang J."/>
            <person name="Witsenboer H."/>
            <person name="Zhao S."/>
            <person name="Li Z."/>
            <person name="Zhang A."/>
            <person name="Wang D."/>
            <person name="Liang C."/>
        </authorList>
    </citation>
    <scope>NUCLEOTIDE SEQUENCE [LARGE SCALE GENOMIC DNA]</scope>
    <source>
        <strain evidence="2">cv. G1812</strain>
    </source>
</reference>
<reference evidence="3" key="1">
    <citation type="journal article" date="2013" name="Nature">
        <title>Draft genome of the wheat A-genome progenitor Triticum urartu.</title>
        <authorList>
            <person name="Ling H.Q."/>
            <person name="Zhao S."/>
            <person name="Liu D."/>
            <person name="Wang J."/>
            <person name="Sun H."/>
            <person name="Zhang C."/>
            <person name="Fan H."/>
            <person name="Li D."/>
            <person name="Dong L."/>
            <person name="Tao Y."/>
            <person name="Gao C."/>
            <person name="Wu H."/>
            <person name="Li Y."/>
            <person name="Cui Y."/>
            <person name="Guo X."/>
            <person name="Zheng S."/>
            <person name="Wang B."/>
            <person name="Yu K."/>
            <person name="Liang Q."/>
            <person name="Yang W."/>
            <person name="Lou X."/>
            <person name="Chen J."/>
            <person name="Feng M."/>
            <person name="Jian J."/>
            <person name="Zhang X."/>
            <person name="Luo G."/>
            <person name="Jiang Y."/>
            <person name="Liu J."/>
            <person name="Wang Z."/>
            <person name="Sha Y."/>
            <person name="Zhang B."/>
            <person name="Wu H."/>
            <person name="Tang D."/>
            <person name="Shen Q."/>
            <person name="Xue P."/>
            <person name="Zou S."/>
            <person name="Wang X."/>
            <person name="Liu X."/>
            <person name="Wang F."/>
            <person name="Yang Y."/>
            <person name="An X."/>
            <person name="Dong Z."/>
            <person name="Zhang K."/>
            <person name="Zhang X."/>
            <person name="Luo M.C."/>
            <person name="Dvorak J."/>
            <person name="Tong Y."/>
            <person name="Wang J."/>
            <person name="Yang H."/>
            <person name="Li Z."/>
            <person name="Wang D."/>
            <person name="Zhang A."/>
            <person name="Wang J."/>
        </authorList>
    </citation>
    <scope>NUCLEOTIDE SEQUENCE</scope>
    <source>
        <strain evidence="3">cv. G1812</strain>
    </source>
</reference>
<keyword evidence="3" id="KW-1185">Reference proteome</keyword>
<dbReference type="Gramene" id="TuG1812G0500001142.01.T02">
    <property type="protein sequence ID" value="TuG1812G0500001142.01.T02.cds240194"/>
    <property type="gene ID" value="TuG1812G0500001142.01"/>
</dbReference>
<proteinExistence type="predicted"/>
<dbReference type="Gramene" id="TuG1812G0500001142.01.T03">
    <property type="protein sequence ID" value="TuG1812G0500001142.01.T03.cds240194"/>
    <property type="gene ID" value="TuG1812G0500001142.01"/>
</dbReference>
<evidence type="ECO:0000313" key="2">
    <source>
        <dbReference type="EnsemblPlants" id="TuG1812G0500001142.01.T04.cds240194"/>
    </source>
</evidence>
<feature type="region of interest" description="Disordered" evidence="1">
    <location>
        <begin position="22"/>
        <end position="43"/>
    </location>
</feature>
<reference evidence="2" key="3">
    <citation type="submission" date="2022-06" db="UniProtKB">
        <authorList>
            <consortium name="EnsemblPlants"/>
        </authorList>
    </citation>
    <scope>IDENTIFICATION</scope>
</reference>
<evidence type="ECO:0000256" key="1">
    <source>
        <dbReference type="SAM" id="MobiDB-lite"/>
    </source>
</evidence>
<accession>A0A8R7UCS4</accession>
<dbReference type="EnsemblPlants" id="TuG1812G0500001142.01.T05">
    <property type="protein sequence ID" value="TuG1812G0500001142.01.T05.cds240194"/>
    <property type="gene ID" value="TuG1812G0500001142.01"/>
</dbReference>
<name>A0A8R7UCS4_TRIUA</name>
<dbReference type="Gramene" id="TuG1812G0500001142.01.T05">
    <property type="protein sequence ID" value="TuG1812G0500001142.01.T05.cds240194"/>
    <property type="gene ID" value="TuG1812G0500001142.01"/>
</dbReference>
<feature type="compositionally biased region" description="Low complexity" evidence="1">
    <location>
        <begin position="31"/>
        <end position="43"/>
    </location>
</feature>